<dbReference type="Proteomes" id="UP001138500">
    <property type="component" value="Unassembled WGS sequence"/>
</dbReference>
<accession>A0A9W7SV24</accession>
<gene>
    <name evidence="1" type="ORF">Tdes44962_MAKER08863</name>
</gene>
<protein>
    <submittedName>
        <fullName evidence="1">Uncharacterized protein</fullName>
    </submittedName>
</protein>
<sequence>MRLMLEFVHFCERPTDLSTEDLVELATVVHKYEFQRIFETQATAWMSSTLEGQRVAQRSGGVPRHGDCVPKQAGLLGRLFCIEVVEPDTKSLIASIDRQYEWADREET</sequence>
<proteinExistence type="predicted"/>
<keyword evidence="2" id="KW-1185">Reference proteome</keyword>
<name>A0A9W7SV24_9PEZI</name>
<dbReference type="EMBL" id="RIBY02001147">
    <property type="protein sequence ID" value="KAH9831917.1"/>
    <property type="molecule type" value="Genomic_DNA"/>
</dbReference>
<comment type="caution">
    <text evidence="1">The sequence shown here is derived from an EMBL/GenBank/DDBJ whole genome shotgun (WGS) entry which is preliminary data.</text>
</comment>
<dbReference type="AlphaFoldDB" id="A0A9W7SV24"/>
<reference evidence="1 2" key="2">
    <citation type="journal article" date="2021" name="Curr. Genet.">
        <title>Genetic response to nitrogen starvation in the aggressive Eucalyptus foliar pathogen Teratosphaeria destructans.</title>
        <authorList>
            <person name="Havenga M."/>
            <person name="Wingfield B.D."/>
            <person name="Wingfield M.J."/>
            <person name="Dreyer L.L."/>
            <person name="Roets F."/>
            <person name="Aylward J."/>
        </authorList>
    </citation>
    <scope>NUCLEOTIDE SEQUENCE [LARGE SCALE GENOMIC DNA]</scope>
    <source>
        <strain evidence="1">CMW44962</strain>
    </source>
</reference>
<organism evidence="1 2">
    <name type="scientific">Teratosphaeria destructans</name>
    <dbReference type="NCBI Taxonomy" id="418781"/>
    <lineage>
        <taxon>Eukaryota</taxon>
        <taxon>Fungi</taxon>
        <taxon>Dikarya</taxon>
        <taxon>Ascomycota</taxon>
        <taxon>Pezizomycotina</taxon>
        <taxon>Dothideomycetes</taxon>
        <taxon>Dothideomycetidae</taxon>
        <taxon>Mycosphaerellales</taxon>
        <taxon>Teratosphaeriaceae</taxon>
        <taxon>Teratosphaeria</taxon>
    </lineage>
</organism>
<reference evidence="1 2" key="1">
    <citation type="journal article" date="2018" name="IMA Fungus">
        <title>IMA Genome-F 10: Nine draft genome sequences of Claviceps purpurea s.lat., including C. arundinis, C. humidiphila, and C. cf. spartinae, pseudomolecules for the pitch canker pathogen Fusarium circinatum, draft genome of Davidsoniella eucalypti, Grosmannia galeiformis, Quambalaria eucalypti, and Teratosphaeria destructans.</title>
        <authorList>
            <person name="Wingfield B.D."/>
            <person name="Liu M."/>
            <person name="Nguyen H.D."/>
            <person name="Lane F.A."/>
            <person name="Morgan S.W."/>
            <person name="De Vos L."/>
            <person name="Wilken P.M."/>
            <person name="Duong T.A."/>
            <person name="Aylward J."/>
            <person name="Coetzee M.P."/>
            <person name="Dadej K."/>
            <person name="De Beer Z.W."/>
            <person name="Findlay W."/>
            <person name="Havenga M."/>
            <person name="Kolarik M."/>
            <person name="Menzies J.G."/>
            <person name="Naidoo K."/>
            <person name="Pochopski O."/>
            <person name="Shoukouhi P."/>
            <person name="Santana Q.C."/>
            <person name="Seifert K.A."/>
            <person name="Soal N."/>
            <person name="Steenkamp E.T."/>
            <person name="Tatham C.T."/>
            <person name="van der Nest M.A."/>
            <person name="Wingfield M.J."/>
        </authorList>
    </citation>
    <scope>NUCLEOTIDE SEQUENCE [LARGE SCALE GENOMIC DNA]</scope>
    <source>
        <strain evidence="1">CMW44962</strain>
    </source>
</reference>
<evidence type="ECO:0000313" key="2">
    <source>
        <dbReference type="Proteomes" id="UP001138500"/>
    </source>
</evidence>
<evidence type="ECO:0000313" key="1">
    <source>
        <dbReference type="EMBL" id="KAH9831917.1"/>
    </source>
</evidence>